<evidence type="ECO:0000313" key="2">
    <source>
        <dbReference type="EMBL" id="MBS2549641.1"/>
    </source>
</evidence>
<proteinExistence type="predicted"/>
<organism evidence="2 3">
    <name type="scientific">Catenulispora pinistramenti</name>
    <dbReference type="NCBI Taxonomy" id="2705254"/>
    <lineage>
        <taxon>Bacteria</taxon>
        <taxon>Bacillati</taxon>
        <taxon>Actinomycetota</taxon>
        <taxon>Actinomycetes</taxon>
        <taxon>Catenulisporales</taxon>
        <taxon>Catenulisporaceae</taxon>
        <taxon>Catenulispora</taxon>
    </lineage>
</organism>
<gene>
    <name evidence="2" type="ORF">KGQ19_22515</name>
</gene>
<sequence length="146" mass="15562">MKVLEGRGTFPASEPQPAKGLPEPPADLFGEARAEWDRVAPELARMGVTTLIDRAALVVYCNAWGAYVEAVAALNDKGPLVPGREGSVVKNPAAQIVKDQAELMLKYGGRLGLNPSDRARLSVEPEYDAATDIMALISADYPNGGR</sequence>
<evidence type="ECO:0000313" key="3">
    <source>
        <dbReference type="Proteomes" id="UP000730482"/>
    </source>
</evidence>
<accession>A0ABS5KUC5</accession>
<dbReference type="Pfam" id="PF05119">
    <property type="entry name" value="Terminase_4"/>
    <property type="match status" value="1"/>
</dbReference>
<comment type="caution">
    <text evidence="2">The sequence shown here is derived from an EMBL/GenBank/DDBJ whole genome shotgun (WGS) entry which is preliminary data.</text>
</comment>
<feature type="region of interest" description="Disordered" evidence="1">
    <location>
        <begin position="1"/>
        <end position="25"/>
    </location>
</feature>
<dbReference type="RefSeq" id="WP_212011201.1">
    <property type="nucleotide sequence ID" value="NZ_JAAFYZ010000078.1"/>
</dbReference>
<reference evidence="2 3" key="1">
    <citation type="submission" date="2020-02" db="EMBL/GenBank/DDBJ databases">
        <title>Acidophilic actinobacteria isolated from forest soil.</title>
        <authorList>
            <person name="Golinska P."/>
        </authorList>
    </citation>
    <scope>NUCLEOTIDE SEQUENCE [LARGE SCALE GENOMIC DNA]</scope>
    <source>
        <strain evidence="2 3">NL8</strain>
    </source>
</reference>
<dbReference type="InterPro" id="IPR006448">
    <property type="entry name" value="Phage_term_ssu_P27"/>
</dbReference>
<name>A0ABS5KUC5_9ACTN</name>
<protein>
    <submittedName>
        <fullName evidence="2">Phage terminase small subunit P27 family</fullName>
    </submittedName>
</protein>
<dbReference type="EMBL" id="JAAFYZ010000078">
    <property type="protein sequence ID" value="MBS2549641.1"/>
    <property type="molecule type" value="Genomic_DNA"/>
</dbReference>
<evidence type="ECO:0000256" key="1">
    <source>
        <dbReference type="SAM" id="MobiDB-lite"/>
    </source>
</evidence>
<dbReference type="Proteomes" id="UP000730482">
    <property type="component" value="Unassembled WGS sequence"/>
</dbReference>
<keyword evidence="3" id="KW-1185">Reference proteome</keyword>
<dbReference type="NCBIfam" id="TIGR01558">
    <property type="entry name" value="sm_term_P27"/>
    <property type="match status" value="1"/>
</dbReference>